<dbReference type="InterPro" id="IPR051164">
    <property type="entry name" value="NmrA-like_oxidored"/>
</dbReference>
<evidence type="ECO:0000313" key="4">
    <source>
        <dbReference type="EMBL" id="KPM35784.1"/>
    </source>
</evidence>
<dbReference type="InterPro" id="IPR008030">
    <property type="entry name" value="NmrA-like"/>
</dbReference>
<evidence type="ECO:0000256" key="2">
    <source>
        <dbReference type="ARBA" id="ARBA00022857"/>
    </source>
</evidence>
<comment type="caution">
    <text evidence="4">The sequence shown here is derived from an EMBL/GenBank/DDBJ whole genome shotgun (WGS) entry which is preliminary data.</text>
</comment>
<dbReference type="CDD" id="cd05251">
    <property type="entry name" value="NmrA_like_SDR_a"/>
    <property type="match status" value="1"/>
</dbReference>
<gene>
    <name evidence="4" type="ORF">AK830_g10768</name>
</gene>
<dbReference type="STRING" id="78410.A0A0P7B2X0"/>
<proteinExistence type="inferred from homology"/>
<dbReference type="OrthoDB" id="300709at2759"/>
<dbReference type="AlphaFoldDB" id="A0A0P7B2X0"/>
<dbReference type="InterPro" id="IPR036291">
    <property type="entry name" value="NAD(P)-bd_dom_sf"/>
</dbReference>
<accession>A0A0P7B2X0</accession>
<organism evidence="4 5">
    <name type="scientific">Neonectria ditissima</name>
    <dbReference type="NCBI Taxonomy" id="78410"/>
    <lineage>
        <taxon>Eukaryota</taxon>
        <taxon>Fungi</taxon>
        <taxon>Dikarya</taxon>
        <taxon>Ascomycota</taxon>
        <taxon>Pezizomycotina</taxon>
        <taxon>Sordariomycetes</taxon>
        <taxon>Hypocreomycetidae</taxon>
        <taxon>Hypocreales</taxon>
        <taxon>Nectriaceae</taxon>
        <taxon>Neonectria</taxon>
    </lineage>
</organism>
<dbReference type="Pfam" id="PF05368">
    <property type="entry name" value="NmrA"/>
    <property type="match status" value="1"/>
</dbReference>
<dbReference type="PANTHER" id="PTHR42748">
    <property type="entry name" value="NITROGEN METABOLITE REPRESSION PROTEIN NMRA FAMILY MEMBER"/>
    <property type="match status" value="1"/>
</dbReference>
<dbReference type="PANTHER" id="PTHR42748:SF7">
    <property type="entry name" value="NMRA LIKE REDOX SENSOR 1-RELATED"/>
    <property type="match status" value="1"/>
</dbReference>
<evidence type="ECO:0000256" key="1">
    <source>
        <dbReference type="ARBA" id="ARBA00006328"/>
    </source>
</evidence>
<dbReference type="Proteomes" id="UP000050424">
    <property type="component" value="Unassembled WGS sequence"/>
</dbReference>
<comment type="similarity">
    <text evidence="1">Belongs to the NmrA-type oxidoreductase family.</text>
</comment>
<keyword evidence="2" id="KW-0521">NADP</keyword>
<evidence type="ECO:0000313" key="5">
    <source>
        <dbReference type="Proteomes" id="UP000050424"/>
    </source>
</evidence>
<dbReference type="SUPFAM" id="SSF51735">
    <property type="entry name" value="NAD(P)-binding Rossmann-fold domains"/>
    <property type="match status" value="1"/>
</dbReference>
<evidence type="ECO:0000259" key="3">
    <source>
        <dbReference type="Pfam" id="PF05368"/>
    </source>
</evidence>
<feature type="domain" description="NmrA-like" evidence="3">
    <location>
        <begin position="3"/>
        <end position="244"/>
    </location>
</feature>
<dbReference type="EMBL" id="LKCW01000232">
    <property type="protein sequence ID" value="KPM35784.1"/>
    <property type="molecule type" value="Genomic_DNA"/>
</dbReference>
<dbReference type="Gene3D" id="3.90.25.10">
    <property type="entry name" value="UDP-galactose 4-epimerase, domain 1"/>
    <property type="match status" value="1"/>
</dbReference>
<sequence length="356" mass="38432">MPQTKLVTIYGATGAQGGSVARSLLRDQSGLFKIRAISRDPTSKAASILKVAGVEVVKANGFNPEELVAAFAGSWGVFANTNSDDPSVGRKDGPSETDIGKGLVDAAVEAGVKHFVYSGLVSASITTNGEIPIDCFDEKHVIAEYARSKSAFDSVVVVSPGWYMENFLDRDIASLFGGLPYFRDPEGFLTLYWPHWGGNDEAPLAAIETDFGDYVHGVLLQPRKYHGQFIQGSSQARSLHDIAKDVQEGMSPNGIRANSPVETAAKRYPRVVTGNKARFVPIEDWRSIQTENDRFMTTVKGMFGLCQHSGGCYYGTPNNSTTALELKQAAIAAQGGRASGAKLLTLKEFFQDHLSQ</sequence>
<reference evidence="4 5" key="1">
    <citation type="submission" date="2015-09" db="EMBL/GenBank/DDBJ databases">
        <title>Draft genome of a European isolate of the apple canker pathogen Neonectria ditissima.</title>
        <authorList>
            <person name="Gomez-Cortecero A."/>
            <person name="Harrison R.J."/>
            <person name="Armitage A.D."/>
        </authorList>
    </citation>
    <scope>NUCLEOTIDE SEQUENCE [LARGE SCALE GENOMIC DNA]</scope>
    <source>
        <strain evidence="4 5">R09/05</strain>
    </source>
</reference>
<protein>
    <recommendedName>
        <fullName evidence="3">NmrA-like domain-containing protein</fullName>
    </recommendedName>
</protein>
<keyword evidence="5" id="KW-1185">Reference proteome</keyword>
<name>A0A0P7B2X0_9HYPO</name>
<dbReference type="Gene3D" id="3.40.50.720">
    <property type="entry name" value="NAD(P)-binding Rossmann-like Domain"/>
    <property type="match status" value="1"/>
</dbReference>